<dbReference type="PANTHER" id="PTHR35984:SF1">
    <property type="entry name" value="PERIPLASMIC SERINE PROTEASE"/>
    <property type="match status" value="1"/>
</dbReference>
<dbReference type="Pfam" id="PF01972">
    <property type="entry name" value="SDH_protease"/>
    <property type="match status" value="1"/>
</dbReference>
<dbReference type="GO" id="GO:0016020">
    <property type="term" value="C:membrane"/>
    <property type="evidence" value="ECO:0007669"/>
    <property type="project" value="InterPro"/>
</dbReference>
<dbReference type="Gene3D" id="3.90.226.10">
    <property type="entry name" value="2-enoyl-CoA Hydratase, Chain A, domain 1"/>
    <property type="match status" value="1"/>
</dbReference>
<dbReference type="SUPFAM" id="SSF52096">
    <property type="entry name" value="ClpP/crotonase"/>
    <property type="match status" value="1"/>
</dbReference>
<organism evidence="1 2">
    <name type="scientific">Archaeoglobus profundus (strain DSM 5631 / JCM 9629 / NBRC 100127 / Av18)</name>
    <dbReference type="NCBI Taxonomy" id="572546"/>
    <lineage>
        <taxon>Archaea</taxon>
        <taxon>Methanobacteriati</taxon>
        <taxon>Methanobacteriota</taxon>
        <taxon>Archaeoglobi</taxon>
        <taxon>Archaeoglobales</taxon>
        <taxon>Archaeoglobaceae</taxon>
        <taxon>Archaeoglobus</taxon>
    </lineage>
</organism>
<dbReference type="InterPro" id="IPR002825">
    <property type="entry name" value="Pept_S49_ser-pept_pro"/>
</dbReference>
<proteinExistence type="predicted"/>
<reference evidence="1 2" key="1">
    <citation type="journal article" date="2010" name="Stand. Genomic Sci.">
        <title>Complete genome sequence of Archaeoglobus profundus type strain (AV18).</title>
        <authorList>
            <person name="von Jan M."/>
            <person name="Lapidus A."/>
            <person name="Del Rio T.G."/>
            <person name="Copeland A."/>
            <person name="Tice H."/>
            <person name="Cheng J.F."/>
            <person name="Lucas S."/>
            <person name="Chen F."/>
            <person name="Nolan M."/>
            <person name="Goodwin L."/>
            <person name="Han C."/>
            <person name="Pitluck S."/>
            <person name="Liolios K."/>
            <person name="Ivanova N."/>
            <person name="Mavromatis K."/>
            <person name="Ovchinnikova G."/>
            <person name="Chertkov O."/>
            <person name="Pati A."/>
            <person name="Chen A."/>
            <person name="Palaniappan K."/>
            <person name="Land M."/>
            <person name="Hauser L."/>
            <person name="Chang Y.J."/>
            <person name="Jeffries C.D."/>
            <person name="Saunders E."/>
            <person name="Brettin T."/>
            <person name="Detter J.C."/>
            <person name="Chain P."/>
            <person name="Eichinger K."/>
            <person name="Huber H."/>
            <person name="Spring S."/>
            <person name="Rohde M."/>
            <person name="Goker M."/>
            <person name="Wirth R."/>
            <person name="Woyke T."/>
            <person name="Bristow J."/>
            <person name="Eisen J.A."/>
            <person name="Markowitz V."/>
            <person name="Hugenholtz P."/>
            <person name="Kyrpides N.C."/>
            <person name="Klenk H.P."/>
        </authorList>
    </citation>
    <scope>NUCLEOTIDE SEQUENCE [LARGE SCALE GENOMIC DNA]</scope>
    <source>
        <strain evidence="2">DSM 5631 / JCM 9629 / NBRC 100127 / Av18</strain>
    </source>
</reference>
<protein>
    <submittedName>
        <fullName evidence="1">Uncharacterized protein</fullName>
    </submittedName>
</protein>
<sequence length="256" mass="29139">MYYSNPQLPGSSINHQDISMFHEILRILEYPKDVDLMIHSGGGVVEATEKLVKLIWSKVESLRVIVMEFAKSAATLLSLASNEILMSFMAELGPIDPLIQVGFDQVTKQPEFRPAWSYLHVLDILEEELKNKRDIRIVAQLLSVIDPTKLDIARKAIAYSQTLATEWMVKYMGIHPKKAREIAKKLCDSKRLLSHGRVISVEDACNLGLKVQKLDTDHELWPLLYQLHTRALMAVRPPVVKLFECRDHTIRGSLSK</sequence>
<gene>
    <name evidence="1" type="ordered locus">Arcpr_1529</name>
</gene>
<dbReference type="AlphaFoldDB" id="D2REN1"/>
<dbReference type="KEGG" id="apo:Arcpr_1529"/>
<evidence type="ECO:0000313" key="2">
    <source>
        <dbReference type="Proteomes" id="UP000001901"/>
    </source>
</evidence>
<keyword evidence="2" id="KW-1185">Reference proteome</keyword>
<dbReference type="PaxDb" id="572546-Arcpr_1529"/>
<accession>D2REN1</accession>
<evidence type="ECO:0000313" key="1">
    <source>
        <dbReference type="EMBL" id="ADB58575.1"/>
    </source>
</evidence>
<dbReference type="Proteomes" id="UP000001901">
    <property type="component" value="Chromosome"/>
</dbReference>
<dbReference type="eggNOG" id="arCOG01911">
    <property type="taxonomic scope" value="Archaea"/>
</dbReference>
<dbReference type="InterPro" id="IPR029045">
    <property type="entry name" value="ClpP/crotonase-like_dom_sf"/>
</dbReference>
<name>D2REN1_ARCPA</name>
<dbReference type="EMBL" id="CP001857">
    <property type="protein sequence ID" value="ADB58575.1"/>
    <property type="molecule type" value="Genomic_DNA"/>
</dbReference>
<dbReference type="STRING" id="572546.Arcpr_1529"/>
<dbReference type="HOGENOM" id="CLU_1084175_0_0_2"/>
<dbReference type="PANTHER" id="PTHR35984">
    <property type="entry name" value="PERIPLASMIC SERINE PROTEASE"/>
    <property type="match status" value="1"/>
</dbReference>